<dbReference type="GO" id="GO:0008270">
    <property type="term" value="F:zinc ion binding"/>
    <property type="evidence" value="ECO:0007669"/>
    <property type="project" value="UniProtKB-KW"/>
</dbReference>
<sequence length="366" mass="41157">MIRSSIFLSSLDSRKSAISKTDHAGNDRLMSSPQGSPTPSPTSEIPVSGHFPGNGVCKQCNTQGHWVKDCPQGECYHCGKKGHIIEDCPGKSTAQCYGCKGFGHVKKECPQNSRPDIASGTQVELQQLRDELHAARKENDQLRRAKEKGAERIARVNTMLKKFQNGRSFIVQQCRMDGILTESEVASYLELRRLDPGAADERFRRYNKYLDVLFASETRNLKWIVEMAVRDIEHVKYMEDTFKLPWCLQAAMCLLQHIAEEVHHELDGERVSISVSHNYFVPAVRPADTQLTEIVEEIIGKAARHGLTSAERAKLEELFDNVYTHVNIISQYRPGGSGAPFYATTKTYIDAVEQQGLLQTAPCRLY</sequence>
<dbReference type="SUPFAM" id="SSF57756">
    <property type="entry name" value="Retrovirus zinc finger-like domains"/>
    <property type="match status" value="2"/>
</dbReference>
<keyword evidence="2" id="KW-0175">Coiled coil</keyword>
<dbReference type="Gene3D" id="4.10.60.10">
    <property type="entry name" value="Zinc finger, CCHC-type"/>
    <property type="match status" value="1"/>
</dbReference>
<dbReference type="InterPro" id="IPR051714">
    <property type="entry name" value="Znf_CCHC_NABP"/>
</dbReference>
<feature type="domain" description="CCHC-type" evidence="4">
    <location>
        <begin position="57"/>
        <end position="72"/>
    </location>
</feature>
<name>A0A6A6ZE87_9PLEO</name>
<dbReference type="OrthoDB" id="8026949at2759"/>
<accession>A0A6A6ZE87</accession>
<dbReference type="InterPro" id="IPR001878">
    <property type="entry name" value="Znf_CCHC"/>
</dbReference>
<gene>
    <name evidence="5" type="ORF">CC86DRAFT_472221</name>
</gene>
<evidence type="ECO:0000256" key="3">
    <source>
        <dbReference type="SAM" id="MobiDB-lite"/>
    </source>
</evidence>
<organism evidence="5 6">
    <name type="scientific">Ophiobolus disseminans</name>
    <dbReference type="NCBI Taxonomy" id="1469910"/>
    <lineage>
        <taxon>Eukaryota</taxon>
        <taxon>Fungi</taxon>
        <taxon>Dikarya</taxon>
        <taxon>Ascomycota</taxon>
        <taxon>Pezizomycotina</taxon>
        <taxon>Dothideomycetes</taxon>
        <taxon>Pleosporomycetidae</taxon>
        <taxon>Pleosporales</taxon>
        <taxon>Pleosporineae</taxon>
        <taxon>Phaeosphaeriaceae</taxon>
        <taxon>Ophiobolus</taxon>
    </lineage>
</organism>
<evidence type="ECO:0000259" key="4">
    <source>
        <dbReference type="PROSITE" id="PS50158"/>
    </source>
</evidence>
<dbReference type="GO" id="GO:0003676">
    <property type="term" value="F:nucleic acid binding"/>
    <property type="evidence" value="ECO:0007669"/>
    <property type="project" value="InterPro"/>
</dbReference>
<evidence type="ECO:0000313" key="6">
    <source>
        <dbReference type="Proteomes" id="UP000799424"/>
    </source>
</evidence>
<dbReference type="PANTHER" id="PTHR23002">
    <property type="entry name" value="ZINC FINGER CCHC DOMAIN CONTAINING PROTEIN"/>
    <property type="match status" value="1"/>
</dbReference>
<keyword evidence="1" id="KW-0479">Metal-binding</keyword>
<evidence type="ECO:0000313" key="5">
    <source>
        <dbReference type="EMBL" id="KAF2819431.1"/>
    </source>
</evidence>
<dbReference type="SMART" id="SM00343">
    <property type="entry name" value="ZnF_C2HC"/>
    <property type="match status" value="3"/>
</dbReference>
<feature type="compositionally biased region" description="Low complexity" evidence="3">
    <location>
        <begin position="31"/>
        <end position="43"/>
    </location>
</feature>
<feature type="domain" description="CCHC-type" evidence="4">
    <location>
        <begin position="96"/>
        <end position="111"/>
    </location>
</feature>
<dbReference type="Pfam" id="PF00098">
    <property type="entry name" value="zf-CCHC"/>
    <property type="match status" value="2"/>
</dbReference>
<dbReference type="AlphaFoldDB" id="A0A6A6ZE87"/>
<protein>
    <recommendedName>
        <fullName evidence="4">CCHC-type domain-containing protein</fullName>
    </recommendedName>
</protein>
<proteinExistence type="predicted"/>
<evidence type="ECO:0000256" key="2">
    <source>
        <dbReference type="SAM" id="Coils"/>
    </source>
</evidence>
<dbReference type="EMBL" id="MU006245">
    <property type="protein sequence ID" value="KAF2819431.1"/>
    <property type="molecule type" value="Genomic_DNA"/>
</dbReference>
<feature type="coiled-coil region" evidence="2">
    <location>
        <begin position="118"/>
        <end position="152"/>
    </location>
</feature>
<keyword evidence="1" id="KW-0863">Zinc-finger</keyword>
<keyword evidence="6" id="KW-1185">Reference proteome</keyword>
<dbReference type="Proteomes" id="UP000799424">
    <property type="component" value="Unassembled WGS sequence"/>
</dbReference>
<feature type="domain" description="CCHC-type" evidence="4">
    <location>
        <begin position="75"/>
        <end position="89"/>
    </location>
</feature>
<reference evidence="5" key="1">
    <citation type="journal article" date="2020" name="Stud. Mycol.">
        <title>101 Dothideomycetes genomes: a test case for predicting lifestyles and emergence of pathogens.</title>
        <authorList>
            <person name="Haridas S."/>
            <person name="Albert R."/>
            <person name="Binder M."/>
            <person name="Bloem J."/>
            <person name="Labutti K."/>
            <person name="Salamov A."/>
            <person name="Andreopoulos B."/>
            <person name="Baker S."/>
            <person name="Barry K."/>
            <person name="Bills G."/>
            <person name="Bluhm B."/>
            <person name="Cannon C."/>
            <person name="Castanera R."/>
            <person name="Culley D."/>
            <person name="Daum C."/>
            <person name="Ezra D."/>
            <person name="Gonzalez J."/>
            <person name="Henrissat B."/>
            <person name="Kuo A."/>
            <person name="Liang C."/>
            <person name="Lipzen A."/>
            <person name="Lutzoni F."/>
            <person name="Magnuson J."/>
            <person name="Mondo S."/>
            <person name="Nolan M."/>
            <person name="Ohm R."/>
            <person name="Pangilinan J."/>
            <person name="Park H.-J."/>
            <person name="Ramirez L."/>
            <person name="Alfaro M."/>
            <person name="Sun H."/>
            <person name="Tritt A."/>
            <person name="Yoshinaga Y."/>
            <person name="Zwiers L.-H."/>
            <person name="Turgeon B."/>
            <person name="Goodwin S."/>
            <person name="Spatafora J."/>
            <person name="Crous P."/>
            <person name="Grigoriev I."/>
        </authorList>
    </citation>
    <scope>NUCLEOTIDE SEQUENCE</scope>
    <source>
        <strain evidence="5">CBS 113818</strain>
    </source>
</reference>
<dbReference type="InterPro" id="IPR036875">
    <property type="entry name" value="Znf_CCHC_sf"/>
</dbReference>
<keyword evidence="1" id="KW-0862">Zinc</keyword>
<dbReference type="PROSITE" id="PS50158">
    <property type="entry name" value="ZF_CCHC"/>
    <property type="match status" value="3"/>
</dbReference>
<evidence type="ECO:0000256" key="1">
    <source>
        <dbReference type="PROSITE-ProRule" id="PRU00047"/>
    </source>
</evidence>
<feature type="region of interest" description="Disordered" evidence="3">
    <location>
        <begin position="18"/>
        <end position="47"/>
    </location>
</feature>